<sequence length="69" mass="6976">MNFSLQQAVLLVLGGLVPAAVFIADRSEIFVAITLVNVLLIWASLRVATGGSLPGIGGGDDGAADPKQA</sequence>
<dbReference type="RefSeq" id="WP_015911104.1">
    <property type="nucleotide sequence ID" value="NC_012029.1"/>
</dbReference>
<dbReference type="AlphaFoldDB" id="B9LSN8"/>
<dbReference type="Proteomes" id="UP000000740">
    <property type="component" value="Chromosome 1"/>
</dbReference>
<evidence type="ECO:0000256" key="1">
    <source>
        <dbReference type="SAM" id="Phobius"/>
    </source>
</evidence>
<gene>
    <name evidence="3" type="ordered locus">Hlac_2410</name>
</gene>
<keyword evidence="1" id="KW-1133">Transmembrane helix</keyword>
<dbReference type="Pfam" id="PF26452">
    <property type="entry name" value="DUF8131"/>
    <property type="match status" value="1"/>
</dbReference>
<dbReference type="HOGENOM" id="CLU_2765933_0_0_2"/>
<dbReference type="InterPro" id="IPR058444">
    <property type="entry name" value="DUF8131"/>
</dbReference>
<organism evidence="3 4">
    <name type="scientific">Halorubrum lacusprofundi (strain ATCC 49239 / DSM 5036 / JCM 8891 / ACAM 34)</name>
    <dbReference type="NCBI Taxonomy" id="416348"/>
    <lineage>
        <taxon>Archaea</taxon>
        <taxon>Methanobacteriati</taxon>
        <taxon>Methanobacteriota</taxon>
        <taxon>Stenosarchaea group</taxon>
        <taxon>Halobacteria</taxon>
        <taxon>Halobacteriales</taxon>
        <taxon>Haloferacaceae</taxon>
        <taxon>Halorubrum</taxon>
    </lineage>
</organism>
<feature type="transmembrane region" description="Helical" evidence="1">
    <location>
        <begin position="29"/>
        <end position="48"/>
    </location>
</feature>
<keyword evidence="1" id="KW-0812">Transmembrane</keyword>
<feature type="domain" description="DUF8131" evidence="2">
    <location>
        <begin position="1"/>
        <end position="62"/>
    </location>
</feature>
<reference evidence="3 4" key="1">
    <citation type="journal article" date="2016" name="Stand. Genomic Sci.">
        <title>Complete genome sequence of the Antarctic Halorubrum lacusprofundi type strain ACAM 34.</title>
        <authorList>
            <person name="Anderson I.J."/>
            <person name="DasSarma P."/>
            <person name="Lucas S."/>
            <person name="Copeland A."/>
            <person name="Lapidus A."/>
            <person name="Del Rio T.G."/>
            <person name="Tice H."/>
            <person name="Dalin E."/>
            <person name="Bruce D.C."/>
            <person name="Goodwin L."/>
            <person name="Pitluck S."/>
            <person name="Sims D."/>
            <person name="Brettin T.S."/>
            <person name="Detter J.C."/>
            <person name="Han C.S."/>
            <person name="Larimer F."/>
            <person name="Hauser L."/>
            <person name="Land M."/>
            <person name="Ivanova N."/>
            <person name="Richardson P."/>
            <person name="Cavicchioli R."/>
            <person name="DasSarma S."/>
            <person name="Woese C.R."/>
            <person name="Kyrpides N.C."/>
        </authorList>
    </citation>
    <scope>NUCLEOTIDE SEQUENCE [LARGE SCALE GENOMIC DNA]</scope>
    <source>
        <strain evidence="4">ATCC 49239 / DSM 5036 / JCM 8891 / ACAM 34</strain>
    </source>
</reference>
<evidence type="ECO:0000313" key="3">
    <source>
        <dbReference type="EMBL" id="ACM57985.1"/>
    </source>
</evidence>
<keyword evidence="1" id="KW-0472">Membrane</keyword>
<accession>B9LSN8</accession>
<dbReference type="KEGG" id="hla:Hlac_2410"/>
<dbReference type="EMBL" id="CP001365">
    <property type="protein sequence ID" value="ACM57985.1"/>
    <property type="molecule type" value="Genomic_DNA"/>
</dbReference>
<protein>
    <recommendedName>
        <fullName evidence="2">DUF8131 domain-containing protein</fullName>
    </recommendedName>
</protein>
<dbReference type="GeneID" id="7400528"/>
<keyword evidence="4" id="KW-1185">Reference proteome</keyword>
<evidence type="ECO:0000313" key="4">
    <source>
        <dbReference type="Proteomes" id="UP000000740"/>
    </source>
</evidence>
<proteinExistence type="predicted"/>
<evidence type="ECO:0000259" key="2">
    <source>
        <dbReference type="Pfam" id="PF26452"/>
    </source>
</evidence>
<name>B9LSN8_HALLT</name>